<feature type="non-terminal residue" evidence="2">
    <location>
        <position position="1"/>
    </location>
</feature>
<accession>A0A820EBR3</accession>
<dbReference type="EMBL" id="CAJOAY010011951">
    <property type="protein sequence ID" value="CAF4244433.1"/>
    <property type="molecule type" value="Genomic_DNA"/>
</dbReference>
<sequence>ETTTVTTMATVTSMDSTQLVPLTTTTSYSNSM</sequence>
<name>A0A820EBR3_9BILA</name>
<proteinExistence type="predicted"/>
<evidence type="ECO:0000313" key="2">
    <source>
        <dbReference type="EMBL" id="CAF4244433.1"/>
    </source>
</evidence>
<organism evidence="2 3">
    <name type="scientific">Adineta steineri</name>
    <dbReference type="NCBI Taxonomy" id="433720"/>
    <lineage>
        <taxon>Eukaryota</taxon>
        <taxon>Metazoa</taxon>
        <taxon>Spiralia</taxon>
        <taxon>Gnathifera</taxon>
        <taxon>Rotifera</taxon>
        <taxon>Eurotatoria</taxon>
        <taxon>Bdelloidea</taxon>
        <taxon>Adinetida</taxon>
        <taxon>Adinetidae</taxon>
        <taxon>Adineta</taxon>
    </lineage>
</organism>
<reference evidence="2" key="1">
    <citation type="submission" date="2021-02" db="EMBL/GenBank/DDBJ databases">
        <authorList>
            <person name="Nowell W R."/>
        </authorList>
    </citation>
    <scope>NUCLEOTIDE SEQUENCE</scope>
</reference>
<dbReference type="EMBL" id="CAJOAZ010010769">
    <property type="protein sequence ID" value="CAF4226084.1"/>
    <property type="molecule type" value="Genomic_DNA"/>
</dbReference>
<dbReference type="Proteomes" id="UP000663881">
    <property type="component" value="Unassembled WGS sequence"/>
</dbReference>
<gene>
    <name evidence="2" type="ORF">OKA104_LOCUS43255</name>
    <name evidence="1" type="ORF">OXD698_LOCUS42139</name>
</gene>
<dbReference type="Proteomes" id="UP000663844">
    <property type="component" value="Unassembled WGS sequence"/>
</dbReference>
<dbReference type="AlphaFoldDB" id="A0A820EBR3"/>
<comment type="caution">
    <text evidence="2">The sequence shown here is derived from an EMBL/GenBank/DDBJ whole genome shotgun (WGS) entry which is preliminary data.</text>
</comment>
<evidence type="ECO:0000313" key="3">
    <source>
        <dbReference type="Proteomes" id="UP000663881"/>
    </source>
</evidence>
<protein>
    <submittedName>
        <fullName evidence="2">Uncharacterized protein</fullName>
    </submittedName>
</protein>
<evidence type="ECO:0000313" key="1">
    <source>
        <dbReference type="EMBL" id="CAF4226084.1"/>
    </source>
</evidence>